<proteinExistence type="predicted"/>
<name>A0A7N2MP22_QUELO</name>
<evidence type="ECO:0008006" key="4">
    <source>
        <dbReference type="Google" id="ProtNLM"/>
    </source>
</evidence>
<reference evidence="2 3" key="1">
    <citation type="journal article" date="2016" name="G3 (Bethesda)">
        <title>First Draft Assembly and Annotation of the Genome of a California Endemic Oak Quercus lobata Nee (Fagaceae).</title>
        <authorList>
            <person name="Sork V.L."/>
            <person name="Fitz-Gibbon S.T."/>
            <person name="Puiu D."/>
            <person name="Crepeau M."/>
            <person name="Gugger P.F."/>
            <person name="Sherman R."/>
            <person name="Stevens K."/>
            <person name="Langley C.H."/>
            <person name="Pellegrini M."/>
            <person name="Salzberg S.L."/>
        </authorList>
    </citation>
    <scope>NUCLEOTIDE SEQUENCE [LARGE SCALE GENOMIC DNA]</scope>
    <source>
        <strain evidence="2 3">cv. SW786</strain>
    </source>
</reference>
<evidence type="ECO:0000256" key="1">
    <source>
        <dbReference type="SAM" id="MobiDB-lite"/>
    </source>
</evidence>
<feature type="compositionally biased region" description="Polar residues" evidence="1">
    <location>
        <begin position="85"/>
        <end position="96"/>
    </location>
</feature>
<organism evidence="2 3">
    <name type="scientific">Quercus lobata</name>
    <name type="common">Valley oak</name>
    <dbReference type="NCBI Taxonomy" id="97700"/>
    <lineage>
        <taxon>Eukaryota</taxon>
        <taxon>Viridiplantae</taxon>
        <taxon>Streptophyta</taxon>
        <taxon>Embryophyta</taxon>
        <taxon>Tracheophyta</taxon>
        <taxon>Spermatophyta</taxon>
        <taxon>Magnoliopsida</taxon>
        <taxon>eudicotyledons</taxon>
        <taxon>Gunneridae</taxon>
        <taxon>Pentapetalae</taxon>
        <taxon>rosids</taxon>
        <taxon>fabids</taxon>
        <taxon>Fagales</taxon>
        <taxon>Fagaceae</taxon>
        <taxon>Quercus</taxon>
    </lineage>
</organism>
<sequence length="290" mass="32258">MEVDRVLQSEPWTFDKHLVVMERYNTNSSVDELKLDRTSFWVQVHGLPIKFMNVGAVEKICEVLGRVIPTTNPRELEGAKVHLPKSSSNSDQTLGQPRSLILTNKAARYEIKTMSEYSNGAQELKRNEGPPPNARSLDIHLNDIGAALKEFDSLENPTKLGNSTYPELRPYASFEDGHAKTKPKGINSSAFISDLNPVLNSSEINSNARDNQNIPRVSVQATKPRWTRVVHANNKPSEEVSLGKPSKGKRAAALNDDHSKLPNKRYQVSRSEEDASIILAEANTHPCQSP</sequence>
<protein>
    <recommendedName>
        <fullName evidence="4">DUF4283 domain-containing protein</fullName>
    </recommendedName>
</protein>
<feature type="region of interest" description="Disordered" evidence="1">
    <location>
        <begin position="78"/>
        <end position="97"/>
    </location>
</feature>
<reference evidence="2" key="2">
    <citation type="submission" date="2021-01" db="UniProtKB">
        <authorList>
            <consortium name="EnsemblPlants"/>
        </authorList>
    </citation>
    <scope>IDENTIFICATION</scope>
</reference>
<dbReference type="EnsemblPlants" id="QL10p027352:mrna">
    <property type="protein sequence ID" value="QL10p027352:mrna"/>
    <property type="gene ID" value="QL10p027352"/>
</dbReference>
<feature type="region of interest" description="Disordered" evidence="1">
    <location>
        <begin position="236"/>
        <end position="272"/>
    </location>
</feature>
<dbReference type="Proteomes" id="UP000594261">
    <property type="component" value="Chromosome 10"/>
</dbReference>
<dbReference type="Gramene" id="QL10p027352:mrna">
    <property type="protein sequence ID" value="QL10p027352:mrna"/>
    <property type="gene ID" value="QL10p027352"/>
</dbReference>
<accession>A0A7N2MP22</accession>
<evidence type="ECO:0000313" key="3">
    <source>
        <dbReference type="Proteomes" id="UP000594261"/>
    </source>
</evidence>
<dbReference type="InParanoid" id="A0A7N2MP22"/>
<evidence type="ECO:0000313" key="2">
    <source>
        <dbReference type="EnsemblPlants" id="QL10p027352:mrna"/>
    </source>
</evidence>
<dbReference type="EMBL" id="LRBV02000010">
    <property type="status" value="NOT_ANNOTATED_CDS"/>
    <property type="molecule type" value="Genomic_DNA"/>
</dbReference>
<dbReference type="AlphaFoldDB" id="A0A7N2MP22"/>
<keyword evidence="3" id="KW-1185">Reference proteome</keyword>